<dbReference type="EMBL" id="FLQS01000035">
    <property type="protein sequence ID" value="SBS77232.1"/>
    <property type="molecule type" value="Genomic_DNA"/>
</dbReference>
<evidence type="ECO:0000259" key="2">
    <source>
        <dbReference type="Pfam" id="PF00248"/>
    </source>
</evidence>
<dbReference type="PANTHER" id="PTHR43364">
    <property type="entry name" value="NADH-SPECIFIC METHYLGLYOXAL REDUCTASE-RELATED"/>
    <property type="match status" value="1"/>
</dbReference>
<gene>
    <name evidence="3" type="ORF">MHPYR_400003</name>
</gene>
<dbReference type="PANTHER" id="PTHR43364:SF4">
    <property type="entry name" value="NAD(P)-LINKED OXIDOREDUCTASE SUPERFAMILY PROTEIN"/>
    <property type="match status" value="1"/>
</dbReference>
<proteinExistence type="predicted"/>
<dbReference type="InterPro" id="IPR050523">
    <property type="entry name" value="AKR_Detox_Biosynth"/>
</dbReference>
<name>A0A1Y5PEZ0_9MYCO</name>
<dbReference type="InterPro" id="IPR023210">
    <property type="entry name" value="NADP_OxRdtase_dom"/>
</dbReference>
<protein>
    <submittedName>
        <fullName evidence="3">Aryl-alcohol dehydrogenase (NADP(+))</fullName>
        <ecNumber evidence="3">1.1.1.91</ecNumber>
    </submittedName>
</protein>
<evidence type="ECO:0000256" key="1">
    <source>
        <dbReference type="ARBA" id="ARBA00023002"/>
    </source>
</evidence>
<dbReference type="Gene3D" id="3.20.20.100">
    <property type="entry name" value="NADP-dependent oxidoreductase domain"/>
    <property type="match status" value="1"/>
</dbReference>
<sequence>MMEHFTFGRRNGLRVSRLSLGTGNFGTGWGYGADLDTAAAIFNRFADAGGTFIDTAASYQQGESEQMLATLLAGRRDEFTVATKFAIGGPDGSGVLQTGAGRRSVFRAVDGSLRRLGTDYIDLFWVHFPDAITPVEETIGALDDLARAGKILYTGFSNFPAWLTSRAVTIAELRGFTPLAGVQFEYSLVERTGDREILPMAEALGIGAALWSPLGGGLLTGKYRRGEEGRKTAWNRLVHSEDGGPKSATIDAVLAAANELGVSPAQLAVAWLVERARRSSTGVVPVIGPRSVEQLDDYLAALSIEIDAPTYDRLDEVSRVDLGEPYGKLAENDAPRGGDDATIRFHPVPVS</sequence>
<reference evidence="3" key="1">
    <citation type="submission" date="2016-03" db="EMBL/GenBank/DDBJ databases">
        <authorList>
            <person name="Ploux O."/>
        </authorList>
    </citation>
    <scope>NUCLEOTIDE SEQUENCE</scope>
    <source>
        <strain evidence="3">UC10</strain>
    </source>
</reference>
<evidence type="ECO:0000313" key="3">
    <source>
        <dbReference type="EMBL" id="SBS77232.1"/>
    </source>
</evidence>
<organism evidence="3">
    <name type="scientific">uncultured Mycobacterium sp</name>
    <dbReference type="NCBI Taxonomy" id="171292"/>
    <lineage>
        <taxon>Bacteria</taxon>
        <taxon>Bacillati</taxon>
        <taxon>Actinomycetota</taxon>
        <taxon>Actinomycetes</taxon>
        <taxon>Mycobacteriales</taxon>
        <taxon>Mycobacteriaceae</taxon>
        <taxon>Mycobacterium</taxon>
        <taxon>environmental samples</taxon>
    </lineage>
</organism>
<dbReference type="GO" id="GO:0047681">
    <property type="term" value="F:aryl-alcohol dehydrogenase (NADP+) activity"/>
    <property type="evidence" value="ECO:0007669"/>
    <property type="project" value="UniProtKB-EC"/>
</dbReference>
<keyword evidence="1 3" id="KW-0560">Oxidoreductase</keyword>
<feature type="domain" description="NADP-dependent oxidoreductase" evidence="2">
    <location>
        <begin position="17"/>
        <end position="318"/>
    </location>
</feature>
<dbReference type="CDD" id="cd19080">
    <property type="entry name" value="AKR_AKR9A_9B"/>
    <property type="match status" value="1"/>
</dbReference>
<accession>A0A1Y5PEZ0</accession>
<dbReference type="SUPFAM" id="SSF51430">
    <property type="entry name" value="NAD(P)-linked oxidoreductase"/>
    <property type="match status" value="1"/>
</dbReference>
<dbReference type="AlphaFoldDB" id="A0A1Y5PEZ0"/>
<dbReference type="EC" id="1.1.1.91" evidence="3"/>
<dbReference type="InterPro" id="IPR036812">
    <property type="entry name" value="NAD(P)_OxRdtase_dom_sf"/>
</dbReference>
<dbReference type="Pfam" id="PF00248">
    <property type="entry name" value="Aldo_ket_red"/>
    <property type="match status" value="1"/>
</dbReference>
<dbReference type="GO" id="GO:0005829">
    <property type="term" value="C:cytosol"/>
    <property type="evidence" value="ECO:0007669"/>
    <property type="project" value="TreeGrafter"/>
</dbReference>